<dbReference type="RefSeq" id="YP_009284271.1">
    <property type="nucleotide sequence ID" value="NC_031048.1"/>
</dbReference>
<sequence>MIRHGTSVKVLAAPATVTANGNGAAVDVSKYESLVLLHAVGAITAGDNTIKLQHSDDGSTGWTDVANAAFPKLDATTKEASLLFNSDRFKKFVRVVDTVSGTTPSGVRSVVLVGVTKESQ</sequence>
<keyword evidence="2" id="KW-1185">Reference proteome</keyword>
<accession>A0A193GYY3</accession>
<evidence type="ECO:0000313" key="2">
    <source>
        <dbReference type="Proteomes" id="UP000201689"/>
    </source>
</evidence>
<organism evidence="1 2">
    <name type="scientific">Enterobacter phage Arya</name>
    <dbReference type="NCBI Taxonomy" id="1864622"/>
    <lineage>
        <taxon>Viruses</taxon>
        <taxon>Duplodnaviria</taxon>
        <taxon>Heunggongvirae</taxon>
        <taxon>Uroviricota</taxon>
        <taxon>Caudoviricetes</taxon>
        <taxon>Iiscvirinae</taxon>
        <taxon>Aryavirus</taxon>
        <taxon>Aryavirus arya</taxon>
    </lineage>
</organism>
<evidence type="ECO:0000313" key="1">
    <source>
        <dbReference type="EMBL" id="ANN86115.1"/>
    </source>
</evidence>
<dbReference type="GeneID" id="29064914"/>
<reference evidence="1 2" key="1">
    <citation type="submission" date="2016-05" db="EMBL/GenBank/DDBJ databases">
        <authorList>
            <person name="Lavstsen T."/>
            <person name="Jespersen J.S."/>
        </authorList>
    </citation>
    <scope>NUCLEOTIDE SEQUENCE [LARGE SCALE GENOMIC DNA]</scope>
</reference>
<proteinExistence type="predicted"/>
<dbReference type="KEGG" id="vg:29064914"/>
<reference evidence="1 2" key="2">
    <citation type="submission" date="2016-07" db="EMBL/GenBank/DDBJ databases">
        <title>Whole genome sequeicing and characterization of Enterobacter phage Arya isolated from the termite gut.</title>
        <authorList>
            <person name="Tikhe C."/>
            <person name="Husseneder C."/>
        </authorList>
    </citation>
    <scope>NUCLEOTIDE SEQUENCE [LARGE SCALE GENOMIC DNA]</scope>
</reference>
<name>A0A193GYY3_9CAUD</name>
<dbReference type="OrthoDB" id="16253at10239"/>
<gene>
    <name evidence="1" type="ORF">BI096_gp07</name>
</gene>
<dbReference type="EMBL" id="KX231828">
    <property type="protein sequence ID" value="ANN86115.1"/>
    <property type="molecule type" value="Genomic_DNA"/>
</dbReference>
<dbReference type="Proteomes" id="UP000201689">
    <property type="component" value="Segment"/>
</dbReference>
<protein>
    <submittedName>
        <fullName evidence="1">Uncharacterized protein</fullName>
    </submittedName>
</protein>